<feature type="transmembrane region" description="Helical" evidence="1">
    <location>
        <begin position="89"/>
        <end position="107"/>
    </location>
</feature>
<keyword evidence="1" id="KW-0812">Transmembrane</keyword>
<dbReference type="KEGG" id="mes:Meso_3512"/>
<keyword evidence="1" id="KW-0472">Membrane</keyword>
<keyword evidence="1" id="KW-1133">Transmembrane helix</keyword>
<organism evidence="2">
    <name type="scientific">Chelativorans sp. (strain BNC1)</name>
    <dbReference type="NCBI Taxonomy" id="266779"/>
    <lineage>
        <taxon>Bacteria</taxon>
        <taxon>Pseudomonadati</taxon>
        <taxon>Pseudomonadota</taxon>
        <taxon>Alphaproteobacteria</taxon>
        <taxon>Hyphomicrobiales</taxon>
        <taxon>Phyllobacteriaceae</taxon>
        <taxon>Chelativorans</taxon>
    </lineage>
</organism>
<reference evidence="2" key="1">
    <citation type="submission" date="2006-06" db="EMBL/GenBank/DDBJ databases">
        <title>Complete sequence of chromosome of Chelativorans sp. BNC1.</title>
        <authorList>
            <consortium name="US DOE Joint Genome Institute"/>
            <person name="Copeland A."/>
            <person name="Lucas S."/>
            <person name="Lapidus A."/>
            <person name="Barry K."/>
            <person name="Detter J.C."/>
            <person name="Glavina del Rio T."/>
            <person name="Hammon N."/>
            <person name="Israni S."/>
            <person name="Dalin E."/>
            <person name="Tice H."/>
            <person name="Pitluck S."/>
            <person name="Chertkov O."/>
            <person name="Brettin T."/>
            <person name="Bruce D."/>
            <person name="Han C."/>
            <person name="Tapia R."/>
            <person name="Gilna P."/>
            <person name="Schmutz J."/>
            <person name="Larimer F."/>
            <person name="Land M."/>
            <person name="Hauser L."/>
            <person name="Kyrpides N."/>
            <person name="Mikhailova N."/>
            <person name="Richardson P."/>
        </authorList>
    </citation>
    <scope>NUCLEOTIDE SEQUENCE</scope>
    <source>
        <strain evidence="2">BNC1</strain>
    </source>
</reference>
<gene>
    <name evidence="2" type="ordered locus">Meso_3512</name>
</gene>
<evidence type="ECO:0000313" key="2">
    <source>
        <dbReference type="EMBL" id="ABG64883.1"/>
    </source>
</evidence>
<accession>Q11CJ2</accession>
<evidence type="ECO:0008006" key="3">
    <source>
        <dbReference type="Google" id="ProtNLM"/>
    </source>
</evidence>
<dbReference type="eggNOG" id="ENOG5032UM7">
    <property type="taxonomic scope" value="Bacteria"/>
</dbReference>
<protein>
    <recommendedName>
        <fullName evidence="3">Transmembrane protein</fullName>
    </recommendedName>
</protein>
<feature type="transmembrane region" description="Helical" evidence="1">
    <location>
        <begin position="61"/>
        <end position="83"/>
    </location>
</feature>
<name>Q11CJ2_CHESB</name>
<feature type="transmembrane region" description="Helical" evidence="1">
    <location>
        <begin position="6"/>
        <end position="26"/>
    </location>
</feature>
<proteinExistence type="predicted"/>
<sequence length="151" mass="16101" precursor="true">MNTVRYAFYSGSMAGFAALLSIMTSAKGEGRGMLQPVNATSHWLHGDSVARRATVDMRHTGLGAVTNLASAMFWALPFAFWASRREPQSLPRLLCGASVVSAFAALLDYGVLPRRITPGWELAISKRSVAGAFAAMAIGLAAGAWAAQRQR</sequence>
<feature type="transmembrane region" description="Helical" evidence="1">
    <location>
        <begin position="128"/>
        <end position="147"/>
    </location>
</feature>
<dbReference type="OrthoDB" id="7281312at2"/>
<dbReference type="HOGENOM" id="CLU_119990_0_0_5"/>
<dbReference type="AlphaFoldDB" id="Q11CJ2"/>
<dbReference type="EMBL" id="CP000390">
    <property type="protein sequence ID" value="ABG64883.1"/>
    <property type="molecule type" value="Genomic_DNA"/>
</dbReference>
<dbReference type="STRING" id="266779.Meso_3512"/>
<evidence type="ECO:0000256" key="1">
    <source>
        <dbReference type="SAM" id="Phobius"/>
    </source>
</evidence>